<keyword evidence="6" id="KW-0539">Nucleus</keyword>
<dbReference type="PANTHER" id="PTHR13044">
    <property type="entry name" value="ACTIVATING TRANSCRIPTION FACTOR ATF 4/5"/>
    <property type="match status" value="1"/>
</dbReference>
<keyword evidence="3" id="KW-0805">Transcription regulation</keyword>
<organism evidence="8 9">
    <name type="scientific">Pristionchus mayeri</name>
    <dbReference type="NCBI Taxonomy" id="1317129"/>
    <lineage>
        <taxon>Eukaryota</taxon>
        <taxon>Metazoa</taxon>
        <taxon>Ecdysozoa</taxon>
        <taxon>Nematoda</taxon>
        <taxon>Chromadorea</taxon>
        <taxon>Rhabditida</taxon>
        <taxon>Rhabditina</taxon>
        <taxon>Diplogasteromorpha</taxon>
        <taxon>Diplogasteroidea</taxon>
        <taxon>Neodiplogasteridae</taxon>
        <taxon>Pristionchus</taxon>
    </lineage>
</organism>
<dbReference type="InterPro" id="IPR046347">
    <property type="entry name" value="bZIP_sf"/>
</dbReference>
<name>A0AAN5IDQ7_9BILA</name>
<keyword evidence="5" id="KW-0804">Transcription</keyword>
<keyword evidence="4" id="KW-0238">DNA-binding</keyword>
<keyword evidence="9" id="KW-1185">Reference proteome</keyword>
<evidence type="ECO:0000256" key="6">
    <source>
        <dbReference type="ARBA" id="ARBA00023242"/>
    </source>
</evidence>
<reference evidence="9" key="1">
    <citation type="submission" date="2022-10" db="EMBL/GenBank/DDBJ databases">
        <title>Genome assembly of Pristionchus species.</title>
        <authorList>
            <person name="Yoshida K."/>
            <person name="Sommer R.J."/>
        </authorList>
    </citation>
    <scope>NUCLEOTIDE SEQUENCE [LARGE SCALE GENOMIC DNA]</scope>
    <source>
        <strain evidence="9">RS5460</strain>
    </source>
</reference>
<dbReference type="Pfam" id="PF07716">
    <property type="entry name" value="bZIP_2"/>
    <property type="match status" value="1"/>
</dbReference>
<dbReference type="CDD" id="cd14692">
    <property type="entry name" value="bZIP_ATF4"/>
    <property type="match status" value="1"/>
</dbReference>
<gene>
    <name evidence="8" type="ORF">PMAYCL1PPCAC_29056</name>
</gene>
<dbReference type="PROSITE" id="PS50217">
    <property type="entry name" value="BZIP"/>
    <property type="match status" value="1"/>
</dbReference>
<proteinExistence type="inferred from homology"/>
<dbReference type="GO" id="GO:0001228">
    <property type="term" value="F:DNA-binding transcription activator activity, RNA polymerase II-specific"/>
    <property type="evidence" value="ECO:0007669"/>
    <property type="project" value="TreeGrafter"/>
</dbReference>
<evidence type="ECO:0000313" key="8">
    <source>
        <dbReference type="EMBL" id="GMR58861.1"/>
    </source>
</evidence>
<sequence length="357" mass="39442">MRAFSPSSQCSSSCVCAEIDGSAGCGFGCGNQQVQQCSFVGGLRDSQYCLLDHGIGSCSIHPQPCSSPCAHASAQSLFACGYGCSSYLTEETVTANASAEVSPQPVHPVSSSSPFYDSSSPLSFHSFNIPLSDSPDSNADYNQHYSPYDKPFYEKEFADLELDHDIIDEFLIPDRQSFFQLDASPLQIDSQPVSPQFFNFIDDIIGEVREEILIEKASPSPSDTLAESISLIAHSDIDAKLKIVTSSNCSEKAYKVTIEPVKKSRKRLAPPPPPACSGVKKERIDISKLSREEAAERKRYQNRVAAQRYRAKIREERDSEFSECVFLEDRNSVLREQEEMLSAEIAKFKELLLNRAA</sequence>
<dbReference type="PROSITE" id="PS00036">
    <property type="entry name" value="BZIP_BASIC"/>
    <property type="match status" value="1"/>
</dbReference>
<protein>
    <recommendedName>
        <fullName evidence="7">BZIP domain-containing protein</fullName>
    </recommendedName>
</protein>
<evidence type="ECO:0000256" key="5">
    <source>
        <dbReference type="ARBA" id="ARBA00023163"/>
    </source>
</evidence>
<dbReference type="Proteomes" id="UP001328107">
    <property type="component" value="Unassembled WGS sequence"/>
</dbReference>
<evidence type="ECO:0000256" key="4">
    <source>
        <dbReference type="ARBA" id="ARBA00023125"/>
    </source>
</evidence>
<dbReference type="GO" id="GO:0005634">
    <property type="term" value="C:nucleus"/>
    <property type="evidence" value="ECO:0007669"/>
    <property type="project" value="UniProtKB-SubCell"/>
</dbReference>
<comment type="similarity">
    <text evidence="2">Belongs to the bZIP family.</text>
</comment>
<evidence type="ECO:0000256" key="2">
    <source>
        <dbReference type="ARBA" id="ARBA00007163"/>
    </source>
</evidence>
<feature type="domain" description="BZIP" evidence="7">
    <location>
        <begin position="292"/>
        <end position="355"/>
    </location>
</feature>
<dbReference type="Gene3D" id="1.20.5.170">
    <property type="match status" value="1"/>
</dbReference>
<evidence type="ECO:0000313" key="9">
    <source>
        <dbReference type="Proteomes" id="UP001328107"/>
    </source>
</evidence>
<dbReference type="PANTHER" id="PTHR13044:SF14">
    <property type="entry name" value="CRYPTOCEPHAL, ISOFORM A"/>
    <property type="match status" value="1"/>
</dbReference>
<dbReference type="EMBL" id="BTRK01000006">
    <property type="protein sequence ID" value="GMR58861.1"/>
    <property type="molecule type" value="Genomic_DNA"/>
</dbReference>
<dbReference type="GO" id="GO:0000977">
    <property type="term" value="F:RNA polymerase II transcription regulatory region sequence-specific DNA binding"/>
    <property type="evidence" value="ECO:0007669"/>
    <property type="project" value="TreeGrafter"/>
</dbReference>
<comment type="subcellular location">
    <subcellularLocation>
        <location evidence="1">Nucleus</location>
    </subcellularLocation>
</comment>
<dbReference type="InterPro" id="IPR004827">
    <property type="entry name" value="bZIP"/>
</dbReference>
<dbReference type="AlphaFoldDB" id="A0AAN5IDQ7"/>
<dbReference type="SUPFAM" id="SSF57959">
    <property type="entry name" value="Leucine zipper domain"/>
    <property type="match status" value="1"/>
</dbReference>
<comment type="caution">
    <text evidence="8">The sequence shown here is derived from an EMBL/GenBank/DDBJ whole genome shotgun (WGS) entry which is preliminary data.</text>
</comment>
<evidence type="ECO:0000259" key="7">
    <source>
        <dbReference type="PROSITE" id="PS50217"/>
    </source>
</evidence>
<evidence type="ECO:0000256" key="3">
    <source>
        <dbReference type="ARBA" id="ARBA00023015"/>
    </source>
</evidence>
<accession>A0AAN5IDQ7</accession>
<evidence type="ECO:0000256" key="1">
    <source>
        <dbReference type="ARBA" id="ARBA00004123"/>
    </source>
</evidence>
<feature type="non-terminal residue" evidence="8">
    <location>
        <position position="357"/>
    </location>
</feature>
<dbReference type="SMART" id="SM00338">
    <property type="entry name" value="BRLZ"/>
    <property type="match status" value="1"/>
</dbReference>